<evidence type="ECO:0000313" key="1">
    <source>
        <dbReference type="EMBL" id="MXQ55393.1"/>
    </source>
</evidence>
<proteinExistence type="predicted"/>
<name>A0A6I4VX11_9BACL</name>
<dbReference type="RefSeq" id="WP_160802743.1">
    <property type="nucleotide sequence ID" value="NZ_WUUL01000014.1"/>
</dbReference>
<dbReference type="Proteomes" id="UP000430692">
    <property type="component" value="Unassembled WGS sequence"/>
</dbReference>
<comment type="caution">
    <text evidence="1">The sequence shown here is derived from an EMBL/GenBank/DDBJ whole genome shotgun (WGS) entry which is preliminary data.</text>
</comment>
<gene>
    <name evidence="1" type="ORF">GSM42_17055</name>
</gene>
<protein>
    <submittedName>
        <fullName evidence="1">Uncharacterized protein</fullName>
    </submittedName>
</protein>
<accession>A0A6I4VX11</accession>
<evidence type="ECO:0000313" key="2">
    <source>
        <dbReference type="Proteomes" id="UP000430692"/>
    </source>
</evidence>
<sequence>MPTVKEIRDASRELGRAQGAEKRYEAETKLINLLLQALKDPSLANLHDRLRLDLEKLLRKDVE</sequence>
<keyword evidence="2" id="KW-1185">Reference proteome</keyword>
<reference evidence="1 2" key="1">
    <citation type="submission" date="2019-12" db="EMBL/GenBank/DDBJ databases">
        <title>Whole-genome analyses of novel actinobacteria.</title>
        <authorList>
            <person name="Sahin N."/>
            <person name="Saygin H."/>
        </authorList>
    </citation>
    <scope>NUCLEOTIDE SEQUENCE [LARGE SCALE GENOMIC DNA]</scope>
    <source>
        <strain evidence="1 2">KC615</strain>
    </source>
</reference>
<dbReference type="AlphaFoldDB" id="A0A6I4VX11"/>
<dbReference type="EMBL" id="WUUL01000014">
    <property type="protein sequence ID" value="MXQ55393.1"/>
    <property type="molecule type" value="Genomic_DNA"/>
</dbReference>
<organism evidence="1 2">
    <name type="scientific">Shimazuella alba</name>
    <dbReference type="NCBI Taxonomy" id="2690964"/>
    <lineage>
        <taxon>Bacteria</taxon>
        <taxon>Bacillati</taxon>
        <taxon>Bacillota</taxon>
        <taxon>Bacilli</taxon>
        <taxon>Bacillales</taxon>
        <taxon>Thermoactinomycetaceae</taxon>
        <taxon>Shimazuella</taxon>
    </lineage>
</organism>